<dbReference type="AlphaFoldDB" id="A0A3M8PEJ9"/>
<dbReference type="EMBL" id="RIAX01000001">
    <property type="protein sequence ID" value="RNF41224.1"/>
    <property type="molecule type" value="Genomic_DNA"/>
</dbReference>
<evidence type="ECO:0000259" key="1">
    <source>
        <dbReference type="Pfam" id="PF20251"/>
    </source>
</evidence>
<name>A0A3M8PEJ9_9BACL</name>
<evidence type="ECO:0000313" key="3">
    <source>
        <dbReference type="Proteomes" id="UP000275473"/>
    </source>
</evidence>
<sequence length="146" mass="16184">MNKKVVISIAVLFLAGLTAAFMLFNEQEVLKEEAEVQELPSSKDGIEIRTEKDAYTTSTDRIVLVITNNSEETLGGTLFEVEKKAEGQWYKFPLKESGPIEAVGRSHPPNNTSTITLFTDELKYDLSQGAYRATFAGMAANFEVIE</sequence>
<proteinExistence type="predicted"/>
<comment type="caution">
    <text evidence="2">The sequence shown here is derived from an EMBL/GenBank/DDBJ whole genome shotgun (WGS) entry which is preliminary data.</text>
</comment>
<dbReference type="OrthoDB" id="9779098at2"/>
<dbReference type="Proteomes" id="UP000275473">
    <property type="component" value="Unassembled WGS sequence"/>
</dbReference>
<reference evidence="2 3" key="1">
    <citation type="journal article" date="2018" name="Int. J. Syst. Evol. Microbiol.">
        <title>Planococcus salinus sp. nov., a moderately halophilic bacterium isolated from a saline-alkali soil.</title>
        <authorList>
            <person name="Gan L."/>
        </authorList>
    </citation>
    <scope>NUCLEOTIDE SEQUENCE [LARGE SCALE GENOMIC DNA]</scope>
    <source>
        <strain evidence="2 3">LCB217</strain>
    </source>
</reference>
<accession>A0A3M8PEJ9</accession>
<dbReference type="InterPro" id="IPR046878">
    <property type="entry name" value="Big_14"/>
</dbReference>
<evidence type="ECO:0000313" key="2">
    <source>
        <dbReference type="EMBL" id="RNF41224.1"/>
    </source>
</evidence>
<gene>
    <name evidence="2" type="ORF">EEX84_02440</name>
</gene>
<dbReference type="Pfam" id="PF20251">
    <property type="entry name" value="Big_14"/>
    <property type="match status" value="1"/>
</dbReference>
<protein>
    <recommendedName>
        <fullName evidence="1">Bacterial Ig-like domain-containing protein</fullName>
    </recommendedName>
</protein>
<organism evidence="2 3">
    <name type="scientific">Planococcus salinus</name>
    <dbReference type="NCBI Taxonomy" id="1848460"/>
    <lineage>
        <taxon>Bacteria</taxon>
        <taxon>Bacillati</taxon>
        <taxon>Bacillota</taxon>
        <taxon>Bacilli</taxon>
        <taxon>Bacillales</taxon>
        <taxon>Caryophanaceae</taxon>
        <taxon>Planococcus</taxon>
    </lineage>
</organism>
<dbReference type="RefSeq" id="WP_123163971.1">
    <property type="nucleotide sequence ID" value="NZ_RIAX01000001.1"/>
</dbReference>
<keyword evidence="3" id="KW-1185">Reference proteome</keyword>
<feature type="domain" description="Bacterial Ig-like" evidence="1">
    <location>
        <begin position="43"/>
        <end position="132"/>
    </location>
</feature>